<evidence type="ECO:0000313" key="1">
    <source>
        <dbReference type="EMBL" id="MBS3057129.1"/>
    </source>
</evidence>
<dbReference type="SUPFAM" id="SSF89260">
    <property type="entry name" value="Collagen-binding domain"/>
    <property type="match status" value="1"/>
</dbReference>
<sequence length="216" mass="23919">MGKRRHSNEASLMKSAVVLAMAFTILLLPTTLAIWPWDECNSPHYSFSSGGSTSGWIDVFWDRDDWAKVDISTPGKYRAWLTGPGNADFDLEVYSSCSGSPVCSSYKSGSNEYCYFNVTSSKTYKLRAYAYSGSGDWRMGAYFVEPICNSHSYSACYNNDRYWYDSCGIIEAEAILIGAAHQIAALQIQARNMSYTRIAAILVMARGAATIAQTIM</sequence>
<reference evidence="1" key="2">
    <citation type="submission" date="2021-05" db="EMBL/GenBank/DDBJ databases">
        <title>Protein family content uncovers lineage relationships and bacterial pathway maintenance mechanisms in DPANN archaea.</title>
        <authorList>
            <person name="Castelle C.J."/>
            <person name="Meheust R."/>
            <person name="Jaffe A.L."/>
            <person name="Seitz K."/>
            <person name="Gong X."/>
            <person name="Baker B.J."/>
            <person name="Banfield J.F."/>
        </authorList>
    </citation>
    <scope>NUCLEOTIDE SEQUENCE</scope>
    <source>
        <strain evidence="1">RIFCSPHIGHO2_01_FULL_AR10_44_11</strain>
    </source>
</reference>
<comment type="caution">
    <text evidence="1">The sequence shown here is derived from an EMBL/GenBank/DDBJ whole genome shotgun (WGS) entry which is preliminary data.</text>
</comment>
<organism evidence="1 2">
    <name type="scientific">Candidatus Iainarchaeum sp</name>
    <dbReference type="NCBI Taxonomy" id="3101447"/>
    <lineage>
        <taxon>Archaea</taxon>
        <taxon>Candidatus Iainarchaeota</taxon>
        <taxon>Candidatus Iainarchaeia</taxon>
        <taxon>Candidatus Iainarchaeales</taxon>
        <taxon>Candidatus Iainarchaeaceae</taxon>
        <taxon>Candidatus Iainarchaeum</taxon>
    </lineage>
</organism>
<protein>
    <submittedName>
        <fullName evidence="1">PPC domain-containing protein</fullName>
    </submittedName>
</protein>
<proteinExistence type="predicted"/>
<dbReference type="Proteomes" id="UP000677687">
    <property type="component" value="Unassembled WGS sequence"/>
</dbReference>
<evidence type="ECO:0000313" key="2">
    <source>
        <dbReference type="Proteomes" id="UP000677687"/>
    </source>
</evidence>
<dbReference type="AlphaFoldDB" id="A0A8T4KVH7"/>
<dbReference type="Gene3D" id="2.60.120.380">
    <property type="match status" value="1"/>
</dbReference>
<name>A0A8T4KVH7_9ARCH</name>
<dbReference type="EMBL" id="JAGVWD010000008">
    <property type="protein sequence ID" value="MBS3057129.1"/>
    <property type="molecule type" value="Genomic_DNA"/>
</dbReference>
<accession>A0A8T4KVH7</accession>
<reference evidence="1" key="1">
    <citation type="submission" date="2021-03" db="EMBL/GenBank/DDBJ databases">
        <authorList>
            <person name="Jaffe A."/>
        </authorList>
    </citation>
    <scope>NUCLEOTIDE SEQUENCE</scope>
    <source>
        <strain evidence="1">RIFCSPHIGHO2_01_FULL_AR10_44_11</strain>
    </source>
</reference>
<gene>
    <name evidence="1" type="ORF">J4415_00705</name>
</gene>